<protein>
    <submittedName>
        <fullName evidence="2">Uncharacterized protein</fullName>
    </submittedName>
</protein>
<proteinExistence type="predicted"/>
<evidence type="ECO:0000256" key="1">
    <source>
        <dbReference type="SAM" id="MobiDB-lite"/>
    </source>
</evidence>
<dbReference type="EMBL" id="JADXDR010000032">
    <property type="protein sequence ID" value="KAI7844255.1"/>
    <property type="molecule type" value="Genomic_DNA"/>
</dbReference>
<dbReference type="AlphaFoldDB" id="A0AAD5DUH2"/>
<evidence type="ECO:0000313" key="3">
    <source>
        <dbReference type="Proteomes" id="UP001205105"/>
    </source>
</evidence>
<feature type="compositionally biased region" description="Basic and acidic residues" evidence="1">
    <location>
        <begin position="464"/>
        <end position="480"/>
    </location>
</feature>
<comment type="caution">
    <text evidence="2">The sequence shown here is derived from an EMBL/GenBank/DDBJ whole genome shotgun (WGS) entry which is preliminary data.</text>
</comment>
<organism evidence="2 3">
    <name type="scientific">Chlorella ohadii</name>
    <dbReference type="NCBI Taxonomy" id="2649997"/>
    <lineage>
        <taxon>Eukaryota</taxon>
        <taxon>Viridiplantae</taxon>
        <taxon>Chlorophyta</taxon>
        <taxon>core chlorophytes</taxon>
        <taxon>Trebouxiophyceae</taxon>
        <taxon>Chlorellales</taxon>
        <taxon>Chlorellaceae</taxon>
        <taxon>Chlorella clade</taxon>
        <taxon>Chlorella</taxon>
    </lineage>
</organism>
<dbReference type="Proteomes" id="UP001205105">
    <property type="component" value="Unassembled WGS sequence"/>
</dbReference>
<name>A0AAD5DUH2_9CHLO</name>
<feature type="region of interest" description="Disordered" evidence="1">
    <location>
        <begin position="358"/>
        <end position="506"/>
    </location>
</feature>
<keyword evidence="3" id="KW-1185">Reference proteome</keyword>
<sequence>MAAVAAAAAAATASGLAALRQAAANACPSFELQAGGVHVAHAAGSPFKSWLTAPVHLPWLQDAAAQRLAAADELISNAPAMEELQALPSQAAEQLRSKLMPLLRKMAGLLQRIDTEVTAHAAVYPHAPRPSADLYISLLAAMRSLAGVPALAAMLDDEEAPHKGPSTVHACLEALLLAAPTSGLAGLLALCSPHGTSLLVSTSLHADERAMQASANVLLGGALDFSAAQVPLLWRQLESAELAVPLNNLVASLLGRTNTSAAWRRVWAPVQHGLRNLLTELVNAGGAQLYAAFQSGLPPYNAANRPPLLSRMNAEYSAARGGHTTAAHGAFVSLFLAQTQGTPYGGLVASIVGQATGDRAARSSPGTSGAAVPKAGGSPPATATGQALVPANRQDVGQAPAAAAEEPPQEGEQPVAAESPQLAVEYGPEDLPSDEEVLVAIASDPTDRAPGQEELGSEDEVDDSELRKVVEEVHRERHSGEAGQEVGQELHKPGEGGRAVPDSPAP</sequence>
<accession>A0AAD5DUH2</accession>
<gene>
    <name evidence="2" type="ORF">COHA_002053</name>
</gene>
<feature type="compositionally biased region" description="Acidic residues" evidence="1">
    <location>
        <begin position="427"/>
        <end position="437"/>
    </location>
</feature>
<reference evidence="2" key="1">
    <citation type="submission" date="2020-11" db="EMBL/GenBank/DDBJ databases">
        <title>Chlorella ohadii genome sequencing and assembly.</title>
        <authorList>
            <person name="Murik O."/>
            <person name="Treves H."/>
            <person name="Kedem I."/>
            <person name="Shotland Y."/>
            <person name="Kaplan A."/>
        </authorList>
    </citation>
    <scope>NUCLEOTIDE SEQUENCE</scope>
    <source>
        <strain evidence="2">1</strain>
    </source>
</reference>
<feature type="compositionally biased region" description="Low complexity" evidence="1">
    <location>
        <begin position="396"/>
        <end position="418"/>
    </location>
</feature>
<evidence type="ECO:0000313" key="2">
    <source>
        <dbReference type="EMBL" id="KAI7844255.1"/>
    </source>
</evidence>